<evidence type="ECO:0000313" key="4">
    <source>
        <dbReference type="EMBL" id="KAF5354366.1"/>
    </source>
</evidence>
<feature type="domain" description="CCHC-type" evidence="3">
    <location>
        <begin position="185"/>
        <end position="201"/>
    </location>
</feature>
<accession>A0A8H5D691</accession>
<dbReference type="Pfam" id="PF00098">
    <property type="entry name" value="zf-CCHC"/>
    <property type="match status" value="1"/>
</dbReference>
<dbReference type="SUPFAM" id="SSF57756">
    <property type="entry name" value="Retrovirus zinc finger-like domains"/>
    <property type="match status" value="1"/>
</dbReference>
<keyword evidence="5" id="KW-1185">Reference proteome</keyword>
<evidence type="ECO:0000256" key="1">
    <source>
        <dbReference type="ARBA" id="ARBA00022664"/>
    </source>
</evidence>
<evidence type="ECO:0000259" key="3">
    <source>
        <dbReference type="PROSITE" id="PS50158"/>
    </source>
</evidence>
<dbReference type="PROSITE" id="PS50158">
    <property type="entry name" value="ZF_CCHC"/>
    <property type="match status" value="1"/>
</dbReference>
<dbReference type="AlphaFoldDB" id="A0A8H5D691"/>
<gene>
    <name evidence="4" type="ORF">D9758_010774</name>
</gene>
<dbReference type="SMART" id="SM00343">
    <property type="entry name" value="ZnF_C2HC"/>
    <property type="match status" value="1"/>
</dbReference>
<organism evidence="4 5">
    <name type="scientific">Tetrapyrgos nigripes</name>
    <dbReference type="NCBI Taxonomy" id="182062"/>
    <lineage>
        <taxon>Eukaryota</taxon>
        <taxon>Fungi</taxon>
        <taxon>Dikarya</taxon>
        <taxon>Basidiomycota</taxon>
        <taxon>Agaricomycotina</taxon>
        <taxon>Agaricomycetes</taxon>
        <taxon>Agaricomycetidae</taxon>
        <taxon>Agaricales</taxon>
        <taxon>Marasmiineae</taxon>
        <taxon>Marasmiaceae</taxon>
        <taxon>Tetrapyrgos</taxon>
    </lineage>
</organism>
<dbReference type="Pfam" id="PF14223">
    <property type="entry name" value="Retrotran_gag_2"/>
    <property type="match status" value="1"/>
</dbReference>
<dbReference type="OrthoDB" id="2847449at2759"/>
<dbReference type="GO" id="GO:0008270">
    <property type="term" value="F:zinc ion binding"/>
    <property type="evidence" value="ECO:0007669"/>
    <property type="project" value="UniProtKB-KW"/>
</dbReference>
<dbReference type="GO" id="GO:0003676">
    <property type="term" value="F:nucleic acid binding"/>
    <property type="evidence" value="ECO:0007669"/>
    <property type="project" value="InterPro"/>
</dbReference>
<dbReference type="GO" id="GO:0006397">
    <property type="term" value="P:mRNA processing"/>
    <property type="evidence" value="ECO:0007669"/>
    <property type="project" value="UniProtKB-KW"/>
</dbReference>
<keyword evidence="2" id="KW-0863">Zinc-finger</keyword>
<reference evidence="4 5" key="1">
    <citation type="journal article" date="2020" name="ISME J.">
        <title>Uncovering the hidden diversity of litter-decomposition mechanisms in mushroom-forming fungi.</title>
        <authorList>
            <person name="Floudas D."/>
            <person name="Bentzer J."/>
            <person name="Ahren D."/>
            <person name="Johansson T."/>
            <person name="Persson P."/>
            <person name="Tunlid A."/>
        </authorList>
    </citation>
    <scope>NUCLEOTIDE SEQUENCE [LARGE SCALE GENOMIC DNA]</scope>
    <source>
        <strain evidence="4 5">CBS 291.85</strain>
    </source>
</reference>
<comment type="caution">
    <text evidence="4">The sequence shown here is derived from an EMBL/GenBank/DDBJ whole genome shotgun (WGS) entry which is preliminary data.</text>
</comment>
<dbReference type="InterPro" id="IPR001878">
    <property type="entry name" value="Znf_CCHC"/>
</dbReference>
<dbReference type="Gene3D" id="4.10.60.10">
    <property type="entry name" value="Zinc finger, CCHC-type"/>
    <property type="match status" value="1"/>
</dbReference>
<protein>
    <recommendedName>
        <fullName evidence="3">CCHC-type domain-containing protein</fullName>
    </recommendedName>
</protein>
<dbReference type="InterPro" id="IPR036875">
    <property type="entry name" value="Znf_CCHC_sf"/>
</dbReference>
<dbReference type="EMBL" id="JAACJM010000060">
    <property type="protein sequence ID" value="KAF5354366.1"/>
    <property type="molecule type" value="Genomic_DNA"/>
</dbReference>
<dbReference type="Proteomes" id="UP000559256">
    <property type="component" value="Unassembled WGS sequence"/>
</dbReference>
<keyword evidence="2" id="KW-0862">Zinc</keyword>
<evidence type="ECO:0000313" key="5">
    <source>
        <dbReference type="Proteomes" id="UP000559256"/>
    </source>
</evidence>
<name>A0A8H5D691_9AGAR</name>
<sequence>MSEHSHSIYHIDPLQGADDYSVWKVKMLDILTDLGLDPYMEKPRQSLTTPPKAKKAKEAWTTLKNLYEAAGAIGVVSTQWNFFCAQCDNGGNIVEHIQTMHSHQAELAKLGHAISASDFSITLLTSLPRSWNAFIGSIDLSSFSDAADPDSSKIIARILEEDRCLHDQSEPGNHVLTVKPQGKLKCYLCDKIGHLIQDCPKKKAFTWWWANRASDTDTY</sequence>
<proteinExistence type="predicted"/>
<evidence type="ECO:0000256" key="2">
    <source>
        <dbReference type="PROSITE-ProRule" id="PRU00047"/>
    </source>
</evidence>
<keyword evidence="1" id="KW-0507">mRNA processing</keyword>
<keyword evidence="2" id="KW-0479">Metal-binding</keyword>